<proteinExistence type="predicted"/>
<gene>
    <name evidence="2" type="ORF">TCLT_LOCUS10882</name>
</gene>
<feature type="region of interest" description="Disordered" evidence="1">
    <location>
        <begin position="60"/>
        <end position="79"/>
    </location>
</feature>
<evidence type="ECO:0000313" key="3">
    <source>
        <dbReference type="Proteomes" id="UP000276776"/>
    </source>
</evidence>
<reference evidence="4" key="1">
    <citation type="submission" date="2017-02" db="UniProtKB">
        <authorList>
            <consortium name="WormBaseParasite"/>
        </authorList>
    </citation>
    <scope>IDENTIFICATION</scope>
</reference>
<sequence length="79" mass="8943">MGGLNHSPRLKSRTENRTTQPINKAELETTMPFVQSKRLTRKDLGVSPEMLKLFGLKPKTDENTCLQHVKKPSAQQKTP</sequence>
<protein>
    <submittedName>
        <fullName evidence="4">Ovule protein</fullName>
    </submittedName>
</protein>
<organism evidence="4">
    <name type="scientific">Thelazia callipaeda</name>
    <name type="common">Oriental eyeworm</name>
    <name type="synonym">Parasitic nematode</name>
    <dbReference type="NCBI Taxonomy" id="103827"/>
    <lineage>
        <taxon>Eukaryota</taxon>
        <taxon>Metazoa</taxon>
        <taxon>Ecdysozoa</taxon>
        <taxon>Nematoda</taxon>
        <taxon>Chromadorea</taxon>
        <taxon>Rhabditida</taxon>
        <taxon>Spirurina</taxon>
        <taxon>Spiruromorpha</taxon>
        <taxon>Thelazioidea</taxon>
        <taxon>Thelaziidae</taxon>
        <taxon>Thelazia</taxon>
    </lineage>
</organism>
<evidence type="ECO:0000313" key="2">
    <source>
        <dbReference type="EMBL" id="VDN08600.1"/>
    </source>
</evidence>
<dbReference type="AlphaFoldDB" id="A0A0N5DCI1"/>
<feature type="region of interest" description="Disordered" evidence="1">
    <location>
        <begin position="1"/>
        <end position="27"/>
    </location>
</feature>
<name>A0A0N5DCI1_THECL</name>
<dbReference type="Proteomes" id="UP000276776">
    <property type="component" value="Unassembled WGS sequence"/>
</dbReference>
<dbReference type="WBParaSite" id="TCLT_0001090501-mRNA-1">
    <property type="protein sequence ID" value="TCLT_0001090501-mRNA-1"/>
    <property type="gene ID" value="TCLT_0001090501"/>
</dbReference>
<evidence type="ECO:0000256" key="1">
    <source>
        <dbReference type="SAM" id="MobiDB-lite"/>
    </source>
</evidence>
<accession>A0A0N5DCI1</accession>
<evidence type="ECO:0000313" key="4">
    <source>
        <dbReference type="WBParaSite" id="TCLT_0001090501-mRNA-1"/>
    </source>
</evidence>
<keyword evidence="3" id="KW-1185">Reference proteome</keyword>
<reference evidence="2 3" key="2">
    <citation type="submission" date="2018-11" db="EMBL/GenBank/DDBJ databases">
        <authorList>
            <consortium name="Pathogen Informatics"/>
        </authorList>
    </citation>
    <scope>NUCLEOTIDE SEQUENCE [LARGE SCALE GENOMIC DNA]</scope>
</reference>
<dbReference type="EMBL" id="UYYF01005552">
    <property type="protein sequence ID" value="VDN08600.1"/>
    <property type="molecule type" value="Genomic_DNA"/>
</dbReference>